<dbReference type="eggNOG" id="ENOG502REAA">
    <property type="taxonomic scope" value="Eukaryota"/>
</dbReference>
<comment type="caution">
    <text evidence="2">The sequence shown here is derived from an EMBL/GenBank/DDBJ whole genome shotgun (WGS) entry which is preliminary data.</text>
</comment>
<name>I2FZN9_USTHO</name>
<proteinExistence type="predicted"/>
<reference evidence="2 3" key="1">
    <citation type="journal article" date="2012" name="Plant Cell">
        <title>Genome comparison of barley and maize smut fungi reveals targeted loss of RNA silencing components and species-specific presence of transposable elements.</title>
        <authorList>
            <person name="Laurie J.D."/>
            <person name="Ali S."/>
            <person name="Linning R."/>
            <person name="Mannhaupt G."/>
            <person name="Wong P."/>
            <person name="Gueldener U."/>
            <person name="Muensterkoetter M."/>
            <person name="Moore R."/>
            <person name="Kahmann R."/>
            <person name="Bakkeren G."/>
            <person name="Schirawski J."/>
        </authorList>
    </citation>
    <scope>NUCLEOTIDE SEQUENCE [LARGE SCALE GENOMIC DNA]</scope>
    <source>
        <strain evidence="3">Uh4875-4</strain>
    </source>
</reference>
<sequence length="62" mass="6509">MTPLSTSPLLLPFLLLLTTLLLTFTPTPALAIGVDPATIAHEPYQYFHSDGVGGSNAILSAK</sequence>
<evidence type="ECO:0000256" key="1">
    <source>
        <dbReference type="SAM" id="SignalP"/>
    </source>
</evidence>
<accession>I2FZN9</accession>
<dbReference type="EMBL" id="CAGI01000173">
    <property type="protein sequence ID" value="CCF52382.1"/>
    <property type="molecule type" value="Genomic_DNA"/>
</dbReference>
<evidence type="ECO:0000313" key="2">
    <source>
        <dbReference type="EMBL" id="CCF52382.1"/>
    </source>
</evidence>
<keyword evidence="1" id="KW-0732">Signal</keyword>
<keyword evidence="3" id="KW-1185">Reference proteome</keyword>
<gene>
    <name evidence="2" type="ORF">UHOR_03455</name>
</gene>
<protein>
    <submittedName>
        <fullName evidence="2">Uncharacterized protein</fullName>
    </submittedName>
</protein>
<dbReference type="Proteomes" id="UP000006174">
    <property type="component" value="Unassembled WGS sequence"/>
</dbReference>
<dbReference type="HOGENOM" id="CLU_2905854_0_0_1"/>
<evidence type="ECO:0000313" key="3">
    <source>
        <dbReference type="Proteomes" id="UP000006174"/>
    </source>
</evidence>
<feature type="signal peptide" evidence="1">
    <location>
        <begin position="1"/>
        <end position="31"/>
    </location>
</feature>
<feature type="chain" id="PRO_5003658488" evidence="1">
    <location>
        <begin position="32"/>
        <end position="62"/>
    </location>
</feature>
<organism evidence="2 3">
    <name type="scientific">Ustilago hordei</name>
    <name type="common">Barley covered smut fungus</name>
    <dbReference type="NCBI Taxonomy" id="120017"/>
    <lineage>
        <taxon>Eukaryota</taxon>
        <taxon>Fungi</taxon>
        <taxon>Dikarya</taxon>
        <taxon>Basidiomycota</taxon>
        <taxon>Ustilaginomycotina</taxon>
        <taxon>Ustilaginomycetes</taxon>
        <taxon>Ustilaginales</taxon>
        <taxon>Ustilaginaceae</taxon>
        <taxon>Ustilago</taxon>
    </lineage>
</organism>
<dbReference type="AlphaFoldDB" id="I2FZN9"/>